<dbReference type="Gene3D" id="3.40.630.30">
    <property type="match status" value="1"/>
</dbReference>
<gene>
    <name evidence="4" type="ORF">GCM10007875_25060</name>
</gene>
<evidence type="ECO:0000313" key="5">
    <source>
        <dbReference type="Proteomes" id="UP001156664"/>
    </source>
</evidence>
<dbReference type="PANTHER" id="PTHR36449">
    <property type="entry name" value="ACETYLTRANSFERASE-RELATED"/>
    <property type="match status" value="1"/>
</dbReference>
<dbReference type="EMBL" id="BSOJ01000030">
    <property type="protein sequence ID" value="GLR27415.1"/>
    <property type="molecule type" value="Genomic_DNA"/>
</dbReference>
<dbReference type="InterPro" id="IPR016181">
    <property type="entry name" value="Acyl_CoA_acyltransferase"/>
</dbReference>
<protein>
    <recommendedName>
        <fullName evidence="6">N-acetyltransferase domain-containing protein</fullName>
    </recommendedName>
</protein>
<dbReference type="SUPFAM" id="SSF55729">
    <property type="entry name" value="Acyl-CoA N-acyltransferases (Nat)"/>
    <property type="match status" value="1"/>
</dbReference>
<keyword evidence="1" id="KW-1277">Toxin-antitoxin system</keyword>
<sequence length="64" mass="6959">MPDPIPVMVLGRLAVDLNFKGQKLGAAMLQDAVLRCKSVAQNVGVRAMLVHAIDESAKAFYLNY</sequence>
<evidence type="ECO:0008006" key="6">
    <source>
        <dbReference type="Google" id="ProtNLM"/>
    </source>
</evidence>
<dbReference type="PANTHER" id="PTHR36449:SF1">
    <property type="entry name" value="ACETYLTRANSFERASE"/>
    <property type="match status" value="1"/>
</dbReference>
<name>A0ABQ5YUE0_9BURK</name>
<proteinExistence type="predicted"/>
<evidence type="ECO:0000313" key="4">
    <source>
        <dbReference type="EMBL" id="GLR27415.1"/>
    </source>
</evidence>
<keyword evidence="5" id="KW-1185">Reference proteome</keyword>
<keyword evidence="2" id="KW-0808">Transferase</keyword>
<dbReference type="Proteomes" id="UP001156664">
    <property type="component" value="Unassembled WGS sequence"/>
</dbReference>
<evidence type="ECO:0000256" key="1">
    <source>
        <dbReference type="ARBA" id="ARBA00022649"/>
    </source>
</evidence>
<dbReference type="RefSeq" id="WP_348534583.1">
    <property type="nucleotide sequence ID" value="NZ_BSOJ01000030.1"/>
</dbReference>
<evidence type="ECO:0000256" key="2">
    <source>
        <dbReference type="ARBA" id="ARBA00022679"/>
    </source>
</evidence>
<organism evidence="4 5">
    <name type="scientific">Limnobacter litoralis</name>
    <dbReference type="NCBI Taxonomy" id="481366"/>
    <lineage>
        <taxon>Bacteria</taxon>
        <taxon>Pseudomonadati</taxon>
        <taxon>Pseudomonadota</taxon>
        <taxon>Betaproteobacteria</taxon>
        <taxon>Burkholderiales</taxon>
        <taxon>Burkholderiaceae</taxon>
        <taxon>Limnobacter</taxon>
    </lineage>
</organism>
<comment type="caution">
    <text evidence="4">The sequence shown here is derived from an EMBL/GenBank/DDBJ whole genome shotgun (WGS) entry which is preliminary data.</text>
</comment>
<keyword evidence="3" id="KW-0012">Acyltransferase</keyword>
<accession>A0ABQ5YUE0</accession>
<evidence type="ECO:0000256" key="3">
    <source>
        <dbReference type="ARBA" id="ARBA00023315"/>
    </source>
</evidence>
<reference evidence="5" key="1">
    <citation type="journal article" date="2019" name="Int. J. Syst. Evol. Microbiol.">
        <title>The Global Catalogue of Microorganisms (GCM) 10K type strain sequencing project: providing services to taxonomists for standard genome sequencing and annotation.</title>
        <authorList>
            <consortium name="The Broad Institute Genomics Platform"/>
            <consortium name="The Broad Institute Genome Sequencing Center for Infectious Disease"/>
            <person name="Wu L."/>
            <person name="Ma J."/>
        </authorList>
    </citation>
    <scope>NUCLEOTIDE SEQUENCE [LARGE SCALE GENOMIC DNA]</scope>
    <source>
        <strain evidence="5">NBRC 105857</strain>
    </source>
</reference>